<reference evidence="9" key="1">
    <citation type="journal article" date="2020" name="mSystems">
        <title>Genome- and Community-Level Interaction Insights into Carbon Utilization and Element Cycling Functions of Hydrothermarchaeota in Hydrothermal Sediment.</title>
        <authorList>
            <person name="Zhou Z."/>
            <person name="Liu Y."/>
            <person name="Xu W."/>
            <person name="Pan J."/>
            <person name="Luo Z.H."/>
            <person name="Li M."/>
        </authorList>
    </citation>
    <scope>NUCLEOTIDE SEQUENCE [LARGE SCALE GENOMIC DNA]</scope>
    <source>
        <strain evidence="9">SpSt-503</strain>
    </source>
</reference>
<dbReference type="NCBIfam" id="NF001221">
    <property type="entry name" value="PRK00197.1"/>
    <property type="match status" value="1"/>
</dbReference>
<dbReference type="HAMAP" id="MF_00412">
    <property type="entry name" value="ProA"/>
    <property type="match status" value="1"/>
</dbReference>
<keyword evidence="4 7" id="KW-0521">NADP</keyword>
<evidence type="ECO:0000256" key="3">
    <source>
        <dbReference type="ARBA" id="ARBA00022650"/>
    </source>
</evidence>
<dbReference type="InterPro" id="IPR016162">
    <property type="entry name" value="Ald_DH_N"/>
</dbReference>
<evidence type="ECO:0000259" key="8">
    <source>
        <dbReference type="Pfam" id="PF00171"/>
    </source>
</evidence>
<dbReference type="Gene3D" id="3.40.605.10">
    <property type="entry name" value="Aldehyde Dehydrogenase, Chain A, domain 1"/>
    <property type="match status" value="1"/>
</dbReference>
<keyword evidence="5 7" id="KW-0560">Oxidoreductase</keyword>
<keyword evidence="7" id="KW-0963">Cytoplasm</keyword>
<dbReference type="GO" id="GO:0055129">
    <property type="term" value="P:L-proline biosynthetic process"/>
    <property type="evidence" value="ECO:0007669"/>
    <property type="project" value="UniProtKB-UniRule"/>
</dbReference>
<keyword evidence="3 7" id="KW-0641">Proline biosynthesis</keyword>
<gene>
    <name evidence="7" type="primary">proA</name>
    <name evidence="9" type="ORF">ENS59_04840</name>
</gene>
<dbReference type="InterPro" id="IPR020593">
    <property type="entry name" value="G-glutamylP_reductase_CS"/>
</dbReference>
<feature type="domain" description="Aldehyde dehydrogenase" evidence="8">
    <location>
        <begin position="9"/>
        <end position="279"/>
    </location>
</feature>
<dbReference type="Pfam" id="PF00171">
    <property type="entry name" value="Aldedh"/>
    <property type="match status" value="1"/>
</dbReference>
<dbReference type="PANTHER" id="PTHR11063:SF8">
    <property type="entry name" value="DELTA-1-PYRROLINE-5-CARBOXYLATE SYNTHASE"/>
    <property type="match status" value="1"/>
</dbReference>
<evidence type="ECO:0000256" key="5">
    <source>
        <dbReference type="ARBA" id="ARBA00023002"/>
    </source>
</evidence>
<dbReference type="SUPFAM" id="SSF53720">
    <property type="entry name" value="ALDH-like"/>
    <property type="match status" value="1"/>
</dbReference>
<dbReference type="InterPro" id="IPR012134">
    <property type="entry name" value="Glu-5-SA_DH"/>
</dbReference>
<dbReference type="GO" id="GO:0005737">
    <property type="term" value="C:cytoplasm"/>
    <property type="evidence" value="ECO:0007669"/>
    <property type="project" value="UniProtKB-SubCell"/>
</dbReference>
<dbReference type="FunFam" id="3.40.309.10:FF:000006">
    <property type="entry name" value="Gamma-glutamyl phosphate reductase"/>
    <property type="match status" value="1"/>
</dbReference>
<comment type="function">
    <text evidence="7">Catalyzes the NADPH-dependent reduction of L-glutamate 5-phosphate into L-glutamate 5-semialdehyde and phosphate. The product spontaneously undergoes cyclization to form 1-pyrroline-5-carboxylate.</text>
</comment>
<dbReference type="AlphaFoldDB" id="A0A7C3IDF9"/>
<dbReference type="PROSITE" id="PS01223">
    <property type="entry name" value="PROA"/>
    <property type="match status" value="1"/>
</dbReference>
<comment type="similarity">
    <text evidence="7">Belongs to the gamma-glutamyl phosphate reductase family.</text>
</comment>
<dbReference type="GO" id="GO:0050661">
    <property type="term" value="F:NADP binding"/>
    <property type="evidence" value="ECO:0007669"/>
    <property type="project" value="InterPro"/>
</dbReference>
<dbReference type="InterPro" id="IPR000965">
    <property type="entry name" value="GPR_dom"/>
</dbReference>
<evidence type="ECO:0000256" key="7">
    <source>
        <dbReference type="HAMAP-Rule" id="MF_00412"/>
    </source>
</evidence>
<evidence type="ECO:0000256" key="4">
    <source>
        <dbReference type="ARBA" id="ARBA00022857"/>
    </source>
</evidence>
<organism evidence="9">
    <name type="scientific">Gracilinema caldarium</name>
    <dbReference type="NCBI Taxonomy" id="215591"/>
    <lineage>
        <taxon>Bacteria</taxon>
        <taxon>Pseudomonadati</taxon>
        <taxon>Spirochaetota</taxon>
        <taxon>Spirochaetia</taxon>
        <taxon>Spirochaetales</taxon>
        <taxon>Breznakiellaceae</taxon>
        <taxon>Gracilinema</taxon>
    </lineage>
</organism>
<dbReference type="EMBL" id="DSVL01000145">
    <property type="protein sequence ID" value="HFH28823.1"/>
    <property type="molecule type" value="Genomic_DNA"/>
</dbReference>
<evidence type="ECO:0000256" key="6">
    <source>
        <dbReference type="ARBA" id="ARBA00049024"/>
    </source>
</evidence>
<keyword evidence="2 7" id="KW-0028">Amino-acid biosynthesis</keyword>
<evidence type="ECO:0000256" key="1">
    <source>
        <dbReference type="ARBA" id="ARBA00004985"/>
    </source>
</evidence>
<sequence length="423" mass="46009">MGNLDTVFTALREAQKSLALASRKEKDEGLRAVMKAIDEDRGVILAANKKDVDRARASGMKEALVDRLVLNDKRINEMIGGIDVVIRQEDPIGRVLDGWTLPNGLFIEKVTVPLGTAAIIYESRPNVTVDAFCLAYKAGCSILLRGSSAALESNRSLVSTIRRALAAAGRFPDTVALADSGSRDEVDEILSARGQVDVVIPRGGRDLIRRVVDNARVPVIETGEGNCHIYVEPSADYPKAVAIVENAKIQKPGACNAVETLLVHRDAAETFIPLVAKQLAGQVLLRCCDRSRTILERVPALPASLRVEPATEADWATEYLDYILAVKVVDSLDEAITHINRYGTKHSEAILTNDLASSQEFERRVDAACVYTNASIRFTDGAQFGFGAELGISTQKFHARGPMGLEALTTIKYRVRGTGQIRE</sequence>
<proteinExistence type="inferred from homology"/>
<comment type="pathway">
    <text evidence="1 7">Amino-acid biosynthesis; L-proline biosynthesis; L-glutamate 5-semialdehyde from L-glutamate: step 2/2.</text>
</comment>
<protein>
    <recommendedName>
        <fullName evidence="7">Gamma-glutamyl phosphate reductase</fullName>
        <shortName evidence="7">GPR</shortName>
        <ecNumber evidence="7">1.2.1.41</ecNumber>
    </recommendedName>
    <alternativeName>
        <fullName evidence="7">Glutamate-5-semialdehyde dehydrogenase</fullName>
    </alternativeName>
    <alternativeName>
        <fullName evidence="7">Glutamyl-gamma-semialdehyde dehydrogenase</fullName>
        <shortName evidence="7">GSA dehydrogenase</shortName>
    </alternativeName>
</protein>
<comment type="subcellular location">
    <subcellularLocation>
        <location evidence="7">Cytoplasm</location>
    </subcellularLocation>
</comment>
<comment type="caution">
    <text evidence="9">The sequence shown here is derived from an EMBL/GenBank/DDBJ whole genome shotgun (WGS) entry which is preliminary data.</text>
</comment>
<dbReference type="GO" id="GO:0004350">
    <property type="term" value="F:glutamate-5-semialdehyde dehydrogenase activity"/>
    <property type="evidence" value="ECO:0007669"/>
    <property type="project" value="UniProtKB-UniRule"/>
</dbReference>
<dbReference type="InterPro" id="IPR016161">
    <property type="entry name" value="Ald_DH/histidinol_DH"/>
</dbReference>
<dbReference type="UniPathway" id="UPA00098">
    <property type="reaction ID" value="UER00360"/>
</dbReference>
<evidence type="ECO:0000313" key="9">
    <source>
        <dbReference type="EMBL" id="HFH28823.1"/>
    </source>
</evidence>
<dbReference type="Gene3D" id="3.40.309.10">
    <property type="entry name" value="Aldehyde Dehydrogenase, Chain A, domain 2"/>
    <property type="match status" value="1"/>
</dbReference>
<dbReference type="InterPro" id="IPR016163">
    <property type="entry name" value="Ald_DH_C"/>
</dbReference>
<comment type="catalytic activity">
    <reaction evidence="6 7">
        <text>L-glutamate 5-semialdehyde + phosphate + NADP(+) = L-glutamyl 5-phosphate + NADPH + H(+)</text>
        <dbReference type="Rhea" id="RHEA:19541"/>
        <dbReference type="ChEBI" id="CHEBI:15378"/>
        <dbReference type="ChEBI" id="CHEBI:43474"/>
        <dbReference type="ChEBI" id="CHEBI:57783"/>
        <dbReference type="ChEBI" id="CHEBI:58066"/>
        <dbReference type="ChEBI" id="CHEBI:58274"/>
        <dbReference type="ChEBI" id="CHEBI:58349"/>
        <dbReference type="EC" id="1.2.1.41"/>
    </reaction>
</comment>
<dbReference type="NCBIfam" id="TIGR00407">
    <property type="entry name" value="proA"/>
    <property type="match status" value="1"/>
</dbReference>
<dbReference type="PANTHER" id="PTHR11063">
    <property type="entry name" value="GLUTAMATE SEMIALDEHYDE DEHYDROGENASE"/>
    <property type="match status" value="1"/>
</dbReference>
<dbReference type="InterPro" id="IPR015590">
    <property type="entry name" value="Aldehyde_DH_dom"/>
</dbReference>
<dbReference type="CDD" id="cd07079">
    <property type="entry name" value="ALDH_F18-19_ProA-GPR"/>
    <property type="match status" value="1"/>
</dbReference>
<accession>A0A7C3IDF9</accession>
<evidence type="ECO:0000256" key="2">
    <source>
        <dbReference type="ARBA" id="ARBA00022605"/>
    </source>
</evidence>
<name>A0A7C3IDF9_9SPIR</name>
<dbReference type="EC" id="1.2.1.41" evidence="7"/>
<dbReference type="PIRSF" id="PIRSF000151">
    <property type="entry name" value="GPR"/>
    <property type="match status" value="1"/>
</dbReference>